<dbReference type="PANTHER" id="PTHR31876:SF26">
    <property type="entry name" value="PROTEIN LIKE COV 2"/>
    <property type="match status" value="1"/>
</dbReference>
<evidence type="ECO:0000313" key="3">
    <source>
        <dbReference type="Proteomes" id="UP000445000"/>
    </source>
</evidence>
<feature type="transmembrane region" description="Helical" evidence="1">
    <location>
        <begin position="49"/>
        <end position="69"/>
    </location>
</feature>
<keyword evidence="1" id="KW-1133">Transmembrane helix</keyword>
<dbReference type="Proteomes" id="UP000445000">
    <property type="component" value="Unassembled WGS sequence"/>
</dbReference>
<dbReference type="PANTHER" id="PTHR31876">
    <property type="entry name" value="COV-LIKE PROTEIN 1"/>
    <property type="match status" value="1"/>
</dbReference>
<evidence type="ECO:0000256" key="1">
    <source>
        <dbReference type="SAM" id="Phobius"/>
    </source>
</evidence>
<keyword evidence="1" id="KW-0812">Transmembrane</keyword>
<dbReference type="AlphaFoldDB" id="A0A829YE84"/>
<sequence length="206" mass="23179">MRRLWNTFLKGLAAVLPVALTVYVVFWLAKTAESVLGGPLQAWLPEDRYWPGLGLLVAFLLILIVGLLVDAYIVQRLFRYGESILARIPIVKTIFGAFKDFSRFLPAGGKARDLKRVVLWRFGSAQMIGFVTEEQLNPKLFGANGEELVAVYFPMSYQIGGYTLYLHKDELRETELSVEEAMRLVLIGGVTSQQEPAQETDRARPV</sequence>
<keyword evidence="3" id="KW-1185">Reference proteome</keyword>
<dbReference type="InterPro" id="IPR007462">
    <property type="entry name" value="COV1-like"/>
</dbReference>
<dbReference type="Pfam" id="PF04367">
    <property type="entry name" value="DUF502"/>
    <property type="match status" value="1"/>
</dbReference>
<proteinExistence type="predicted"/>
<name>A0A829YE84_9GAMM</name>
<dbReference type="RefSeq" id="WP_161812698.1">
    <property type="nucleotide sequence ID" value="NZ_BLJN01000003.1"/>
</dbReference>
<reference evidence="3" key="1">
    <citation type="submission" date="2020-01" db="EMBL/GenBank/DDBJ databases">
        <title>'Steroidobacter agaridevorans' sp. nov., agar-degrading bacteria isolated from rhizosphere soils.</title>
        <authorList>
            <person name="Ikenaga M."/>
            <person name="Kataoka M."/>
            <person name="Murouchi A."/>
            <person name="Katsuragi S."/>
            <person name="Sakai M."/>
        </authorList>
    </citation>
    <scope>NUCLEOTIDE SEQUENCE [LARGE SCALE GENOMIC DNA]</scope>
    <source>
        <strain evidence="3">YU21-B</strain>
    </source>
</reference>
<protein>
    <submittedName>
        <fullName evidence="2">Membrane protein</fullName>
    </submittedName>
</protein>
<accession>A0A829YE84</accession>
<keyword evidence="1" id="KW-0472">Membrane</keyword>
<evidence type="ECO:0000313" key="2">
    <source>
        <dbReference type="EMBL" id="GFE80992.1"/>
    </source>
</evidence>
<feature type="transmembrane region" description="Helical" evidence="1">
    <location>
        <begin position="12"/>
        <end position="29"/>
    </location>
</feature>
<comment type="caution">
    <text evidence="2">The sequence shown here is derived from an EMBL/GenBank/DDBJ whole genome shotgun (WGS) entry which is preliminary data.</text>
</comment>
<dbReference type="EMBL" id="BLJN01000003">
    <property type="protein sequence ID" value="GFE80992.1"/>
    <property type="molecule type" value="Genomic_DNA"/>
</dbReference>
<gene>
    <name evidence="2" type="ORF">GCM10011487_29920</name>
</gene>
<organism evidence="2 3">
    <name type="scientific">Steroidobacter agaridevorans</name>
    <dbReference type="NCBI Taxonomy" id="2695856"/>
    <lineage>
        <taxon>Bacteria</taxon>
        <taxon>Pseudomonadati</taxon>
        <taxon>Pseudomonadota</taxon>
        <taxon>Gammaproteobacteria</taxon>
        <taxon>Steroidobacterales</taxon>
        <taxon>Steroidobacteraceae</taxon>
        <taxon>Steroidobacter</taxon>
    </lineage>
</organism>